<feature type="region of interest" description="Disordered" evidence="1">
    <location>
        <begin position="1"/>
        <end position="65"/>
    </location>
</feature>
<proteinExistence type="predicted"/>
<evidence type="ECO:0000313" key="3">
    <source>
        <dbReference type="Proteomes" id="UP000591131"/>
    </source>
</evidence>
<keyword evidence="3" id="KW-1185">Reference proteome</keyword>
<organism evidence="2 3">
    <name type="scientific">Perkinsus chesapeaki</name>
    <name type="common">Clam parasite</name>
    <name type="synonym">Perkinsus andrewsi</name>
    <dbReference type="NCBI Taxonomy" id="330153"/>
    <lineage>
        <taxon>Eukaryota</taxon>
        <taxon>Sar</taxon>
        <taxon>Alveolata</taxon>
        <taxon>Perkinsozoa</taxon>
        <taxon>Perkinsea</taxon>
        <taxon>Perkinsida</taxon>
        <taxon>Perkinsidae</taxon>
        <taxon>Perkinsus</taxon>
    </lineage>
</organism>
<sequence length="285" mass="31573">KERKGETLRAVSAGQQYGEFPPGERGGDDDTDEVQRVIDEMEKERAKEKQRPGESKTKLASERNEERARFAQKSIRWVGPTTCWDFLTEPKEKTGLIKLLPLISSINGEIEDPRDHGDEYGRPDLCLEQPGHDYNLLSADPSKEGDFGSVKEQTSCFYLPASCRLFRVFGKAPLEKSPPPLEFIAELVLPTRSRRLQMLQVRSVADSGAGQNYLVLNTADSSSFELKRVSVLVTLANGSRADILGKVEAELRLRSIDGSSLLAANTETLIVLRSSDAGARPLLLL</sequence>
<name>A0A7J6KM31_PERCH</name>
<evidence type="ECO:0000313" key="2">
    <source>
        <dbReference type="EMBL" id="KAF4648014.1"/>
    </source>
</evidence>
<dbReference type="AlphaFoldDB" id="A0A7J6KM31"/>
<feature type="compositionally biased region" description="Basic and acidic residues" evidence="1">
    <location>
        <begin position="25"/>
        <end position="65"/>
    </location>
</feature>
<accession>A0A7J6KM31</accession>
<comment type="caution">
    <text evidence="2">The sequence shown here is derived from an EMBL/GenBank/DDBJ whole genome shotgun (WGS) entry which is preliminary data.</text>
</comment>
<gene>
    <name evidence="2" type="ORF">FOL47_003858</name>
</gene>
<feature type="non-terminal residue" evidence="2">
    <location>
        <position position="285"/>
    </location>
</feature>
<evidence type="ECO:0000256" key="1">
    <source>
        <dbReference type="SAM" id="MobiDB-lite"/>
    </source>
</evidence>
<dbReference type="Proteomes" id="UP000591131">
    <property type="component" value="Unassembled WGS sequence"/>
</dbReference>
<dbReference type="EMBL" id="JAAPAO010002234">
    <property type="protein sequence ID" value="KAF4648014.1"/>
    <property type="molecule type" value="Genomic_DNA"/>
</dbReference>
<feature type="non-terminal residue" evidence="2">
    <location>
        <position position="1"/>
    </location>
</feature>
<reference evidence="2 3" key="1">
    <citation type="submission" date="2020-04" db="EMBL/GenBank/DDBJ databases">
        <title>Perkinsus chesapeaki whole genome sequence.</title>
        <authorList>
            <person name="Bogema D.R."/>
        </authorList>
    </citation>
    <scope>NUCLEOTIDE SEQUENCE [LARGE SCALE GENOMIC DNA]</scope>
    <source>
        <strain evidence="2">ATCC PRA-425</strain>
    </source>
</reference>
<protein>
    <submittedName>
        <fullName evidence="2">Uncharacterized protein</fullName>
    </submittedName>
</protein>